<evidence type="ECO:0000256" key="2">
    <source>
        <dbReference type="SAM" id="Coils"/>
    </source>
</evidence>
<dbReference type="InterPro" id="IPR050739">
    <property type="entry name" value="MFP"/>
</dbReference>
<reference evidence="3" key="3">
    <citation type="submission" date="2023-06" db="EMBL/GenBank/DDBJ databases">
        <authorList>
            <person name="Sun Q."/>
            <person name="Zhou Y."/>
        </authorList>
    </citation>
    <scope>NUCLEOTIDE SEQUENCE</scope>
    <source>
        <strain evidence="3">CGMCC 1.10859</strain>
    </source>
</reference>
<reference evidence="3" key="1">
    <citation type="journal article" date="2014" name="Int. J. Syst. Evol. Microbiol.">
        <title>Complete genome sequence of Corynebacterium casei LMG S-19264T (=DSM 44701T), isolated from a smear-ripened cheese.</title>
        <authorList>
            <consortium name="US DOE Joint Genome Institute (JGI-PGF)"/>
            <person name="Walter F."/>
            <person name="Albersmeier A."/>
            <person name="Kalinowski J."/>
            <person name="Ruckert C."/>
        </authorList>
    </citation>
    <scope>NUCLEOTIDE SEQUENCE</scope>
    <source>
        <strain evidence="3">CGMCC 1.10859</strain>
    </source>
</reference>
<proteinExistence type="predicted"/>
<accession>A0AAN4UNS5</accession>
<dbReference type="GO" id="GO:0030313">
    <property type="term" value="C:cell envelope"/>
    <property type="evidence" value="ECO:0007669"/>
    <property type="project" value="UniProtKB-SubCell"/>
</dbReference>
<dbReference type="EMBL" id="BNAB01000002">
    <property type="protein sequence ID" value="GHD99397.1"/>
    <property type="molecule type" value="Genomic_DNA"/>
</dbReference>
<keyword evidence="5" id="KW-1185">Reference proteome</keyword>
<dbReference type="Proteomes" id="UP000634647">
    <property type="component" value="Unassembled WGS sequence"/>
</dbReference>
<reference evidence="4 5" key="2">
    <citation type="submission" date="2016-10" db="EMBL/GenBank/DDBJ databases">
        <authorList>
            <person name="Varghese N."/>
            <person name="Submissions S."/>
        </authorList>
    </citation>
    <scope>NUCLEOTIDE SEQUENCE [LARGE SCALE GENOMIC DNA]</scope>
    <source>
        <strain evidence="4 5">DSM 24802</strain>
    </source>
</reference>
<dbReference type="AlphaFoldDB" id="A0AAN4UNS5"/>
<evidence type="ECO:0000313" key="5">
    <source>
        <dbReference type="Proteomes" id="UP000199541"/>
    </source>
</evidence>
<evidence type="ECO:0000313" key="3">
    <source>
        <dbReference type="EMBL" id="GHD99397.1"/>
    </source>
</evidence>
<feature type="coiled-coil region" evidence="2">
    <location>
        <begin position="79"/>
        <end position="113"/>
    </location>
</feature>
<dbReference type="Gene3D" id="2.40.30.170">
    <property type="match status" value="1"/>
</dbReference>
<keyword evidence="2" id="KW-0175">Coiled coil</keyword>
<sequence length="390" mass="41626">MRYLKAAVGIVVLLVAVWIIIGEQLTGASADATINAPVTLARAPIGGTLSVPERQIGSSVVSNDVLATVSDETVDHTRLADLRMELGLEKAALAHLQAEAAELRSFHERLRQRTAAYQAGRIQTLTLELNFARERLALLSPAAAKALPAPGAPASATGKDSAAGTAGSVADRIALNRAKESVAVLQEALAAARKGTYLGDGYNDAPYSEQQTLLLDRNLDDLKAREAAQKQRVAVVAARLKQGMGDAQIGGTRDILAHVDGIYWQELAHNGGYVNRGDPVARVADCDRVLVTASVPEITYQRLHRGQKVTFRALGENRVFDGYILRLAGTGAATVYEGLAVAPSRRHLERFDVAIAVPGLVADPDLQCAIGRTGRVFFDTSPLDFLHSIF</sequence>
<name>A0AAN4UNS5_9RHOB</name>
<evidence type="ECO:0000313" key="6">
    <source>
        <dbReference type="Proteomes" id="UP000634647"/>
    </source>
</evidence>
<dbReference type="PANTHER" id="PTHR30386">
    <property type="entry name" value="MEMBRANE FUSION SUBUNIT OF EMRAB-TOLC MULTIDRUG EFFLUX PUMP"/>
    <property type="match status" value="1"/>
</dbReference>
<evidence type="ECO:0000313" key="4">
    <source>
        <dbReference type="EMBL" id="SDW26917.1"/>
    </source>
</evidence>
<comment type="caution">
    <text evidence="3">The sequence shown here is derived from an EMBL/GenBank/DDBJ whole genome shotgun (WGS) entry which is preliminary data.</text>
</comment>
<dbReference type="Proteomes" id="UP000199541">
    <property type="component" value="Unassembled WGS sequence"/>
</dbReference>
<gene>
    <name evidence="3" type="primary">rcdB</name>
    <name evidence="3" type="ORF">GCM10008024_06610</name>
    <name evidence="4" type="ORF">SAMN05444006_102215</name>
</gene>
<dbReference type="EMBL" id="FNOB01000002">
    <property type="protein sequence ID" value="SDW26917.1"/>
    <property type="molecule type" value="Genomic_DNA"/>
</dbReference>
<dbReference type="RefSeq" id="WP_035841503.1">
    <property type="nucleotide sequence ID" value="NZ_BNAB01000002.1"/>
</dbReference>
<comment type="subcellular location">
    <subcellularLocation>
        <location evidence="1">Cell envelope</location>
    </subcellularLocation>
</comment>
<evidence type="ECO:0000256" key="1">
    <source>
        <dbReference type="ARBA" id="ARBA00004196"/>
    </source>
</evidence>
<organism evidence="3 6">
    <name type="scientific">Allgaiera indica</name>
    <dbReference type="NCBI Taxonomy" id="765699"/>
    <lineage>
        <taxon>Bacteria</taxon>
        <taxon>Pseudomonadati</taxon>
        <taxon>Pseudomonadota</taxon>
        <taxon>Alphaproteobacteria</taxon>
        <taxon>Rhodobacterales</taxon>
        <taxon>Paracoccaceae</taxon>
        <taxon>Allgaiera</taxon>
    </lineage>
</organism>
<protein>
    <submittedName>
        <fullName evidence="3">Curli assembly protein CsgC</fullName>
    </submittedName>
    <submittedName>
        <fullName evidence="4">Multidrug resistance efflux pump</fullName>
    </submittedName>
</protein>
<dbReference type="PANTHER" id="PTHR30386:SF19">
    <property type="entry name" value="MULTIDRUG EXPORT PROTEIN EMRA-RELATED"/>
    <property type="match status" value="1"/>
</dbReference>